<keyword evidence="3" id="KW-1185">Reference proteome</keyword>
<organism evidence="2">
    <name type="scientific">Apis mellifera</name>
    <name type="common">Honeybee</name>
    <dbReference type="NCBI Taxonomy" id="7460"/>
    <lineage>
        <taxon>Eukaryota</taxon>
        <taxon>Metazoa</taxon>
        <taxon>Ecdysozoa</taxon>
        <taxon>Arthropoda</taxon>
        <taxon>Hexapoda</taxon>
        <taxon>Insecta</taxon>
        <taxon>Pterygota</taxon>
        <taxon>Neoptera</taxon>
        <taxon>Endopterygota</taxon>
        <taxon>Hymenoptera</taxon>
        <taxon>Apocrita</taxon>
        <taxon>Aculeata</taxon>
        <taxon>Apoidea</taxon>
        <taxon>Anthophila</taxon>
        <taxon>Apidae</taxon>
        <taxon>Apis</taxon>
    </lineage>
</organism>
<proteinExistence type="predicted"/>
<reference evidence="4" key="2">
    <citation type="submission" date="2025-04" db="UniProtKB">
        <authorList>
            <consortium name="RefSeq"/>
        </authorList>
    </citation>
    <scope>IDENTIFICATION</scope>
    <source>
        <strain evidence="4">DH4</strain>
        <tissue evidence="4">Whole body</tissue>
    </source>
</reference>
<dbReference type="EnsemblMetazoa" id="XM_006564553">
    <property type="protein sequence ID" value="XP_006564616"/>
    <property type="gene ID" value="LOC102656215"/>
</dbReference>
<dbReference type="PANTHER" id="PTHR21192">
    <property type="entry name" value="NUCLEAR PROTEIN E3-3"/>
    <property type="match status" value="1"/>
</dbReference>
<gene>
    <name evidence="2" type="primary">102656215</name>
    <name evidence="4" type="synonym">LOC102656215</name>
</gene>
<dbReference type="OrthoDB" id="20681at2759"/>
<name>A0A7M7GWD6_APIME</name>
<dbReference type="SUPFAM" id="SSF64076">
    <property type="entry name" value="MTH938-like"/>
    <property type="match status" value="1"/>
</dbReference>
<feature type="region of interest" description="Disordered" evidence="1">
    <location>
        <begin position="167"/>
        <end position="190"/>
    </location>
</feature>
<dbReference type="GO" id="GO:0032981">
    <property type="term" value="P:mitochondrial respiratory chain complex I assembly"/>
    <property type="evidence" value="ECO:0007669"/>
    <property type="project" value="TreeGrafter"/>
</dbReference>
<dbReference type="Gene3D" id="3.40.1230.10">
    <property type="entry name" value="MTH938-like"/>
    <property type="match status" value="1"/>
</dbReference>
<dbReference type="KEGG" id="ame:102656215"/>
<evidence type="ECO:0000256" key="1">
    <source>
        <dbReference type="SAM" id="MobiDB-lite"/>
    </source>
</evidence>
<dbReference type="InterPro" id="IPR036748">
    <property type="entry name" value="MTH938-like_sf"/>
</dbReference>
<evidence type="ECO:0000313" key="4">
    <source>
        <dbReference type="RefSeq" id="XP_006564616.1"/>
    </source>
</evidence>
<dbReference type="Pfam" id="PF04430">
    <property type="entry name" value="DUF498"/>
    <property type="match status" value="1"/>
</dbReference>
<dbReference type="Proteomes" id="UP000005203">
    <property type="component" value="Linkage group LG8"/>
</dbReference>
<dbReference type="PANTHER" id="PTHR21192:SF2">
    <property type="entry name" value="NADH DEHYDROGENASE [UBIQUINONE] 1 ALPHA SUBCOMPLEX ASSEMBLY FACTOR 3"/>
    <property type="match status" value="1"/>
</dbReference>
<evidence type="ECO:0000313" key="3">
    <source>
        <dbReference type="Proteomes" id="UP000005203"/>
    </source>
</evidence>
<reference evidence="2" key="1">
    <citation type="submission" date="2021-01" db="UniProtKB">
        <authorList>
            <consortium name="EnsemblMetazoa"/>
        </authorList>
    </citation>
    <scope>IDENTIFICATION</scope>
    <source>
        <strain evidence="2">DH4</strain>
    </source>
</reference>
<dbReference type="GO" id="GO:0005743">
    <property type="term" value="C:mitochondrial inner membrane"/>
    <property type="evidence" value="ECO:0007669"/>
    <property type="project" value="TreeGrafter"/>
</dbReference>
<accession>A0A7M7GWD6</accession>
<dbReference type="RefSeq" id="XP_006564616.1">
    <property type="nucleotide sequence ID" value="XM_006564553.2"/>
</dbReference>
<dbReference type="AlphaFoldDB" id="A0A7M7GWD6"/>
<accession>A0A8B6Z025</accession>
<dbReference type="GeneID" id="102656215"/>
<evidence type="ECO:0000313" key="2">
    <source>
        <dbReference type="EnsemblMetazoa" id="XP_006564616"/>
    </source>
</evidence>
<dbReference type="OMA" id="FSKAYDH"/>
<dbReference type="InterPro" id="IPR007523">
    <property type="entry name" value="NDUFAF3/AAMDC"/>
</dbReference>
<protein>
    <submittedName>
        <fullName evidence="4">NADH dehydrogenase [ubiquinone] 1 alpha subcomplex assembly factor 3</fullName>
    </submittedName>
</protein>
<feature type="compositionally biased region" description="Basic and acidic residues" evidence="1">
    <location>
        <begin position="180"/>
        <end position="190"/>
    </location>
</feature>
<sequence length="190" mass="21735">MVLINNLFMLRQLIQNIRLFHNSKITKGYEGPGKTTMDILNIQNNKKILINKCLPIGFKLNDNSLILGPLAIFPEIILAWNINSTKDINEATLSLFTILYPTLDLLILGLESNYEYKRILEIKKILLKYQIKTEILPVEHACGIYNFLKSDGRYVAAGLIPPLSKKFNSHQKPLQKSPKKLTEEKNLIDT</sequence>